<dbReference type="EMBL" id="RJQC01000001">
    <property type="protein sequence ID" value="RNM31358.1"/>
    <property type="molecule type" value="Genomic_DNA"/>
</dbReference>
<dbReference type="OrthoDB" id="9768127at2"/>
<comment type="caution">
    <text evidence="2">The sequence shown here is derived from an EMBL/GenBank/DDBJ whole genome shotgun (WGS) entry which is preliminary data.</text>
</comment>
<dbReference type="GO" id="GO:0051301">
    <property type="term" value="P:cell division"/>
    <property type="evidence" value="ECO:0007669"/>
    <property type="project" value="InterPro"/>
</dbReference>
<dbReference type="PANTHER" id="PTHR32432">
    <property type="entry name" value="CELL DIVISION PROTEIN FTSA-RELATED"/>
    <property type="match status" value="1"/>
</dbReference>
<evidence type="ECO:0000259" key="1">
    <source>
        <dbReference type="SMART" id="SM00842"/>
    </source>
</evidence>
<dbReference type="GO" id="GO:0032153">
    <property type="term" value="C:cell division site"/>
    <property type="evidence" value="ECO:0007669"/>
    <property type="project" value="TreeGrafter"/>
</dbReference>
<dbReference type="RefSeq" id="WP_128519517.1">
    <property type="nucleotide sequence ID" value="NZ_RJQC01000001.1"/>
</dbReference>
<dbReference type="SMART" id="SM00842">
    <property type="entry name" value="FtsA"/>
    <property type="match status" value="1"/>
</dbReference>
<accession>A0A3N0I364</accession>
<dbReference type="AlphaFoldDB" id="A0A3N0I364"/>
<dbReference type="PANTHER" id="PTHR32432:SF4">
    <property type="entry name" value="CELL DIVISION PROTEIN FTSA"/>
    <property type="match status" value="1"/>
</dbReference>
<dbReference type="Proteomes" id="UP000276568">
    <property type="component" value="Unassembled WGS sequence"/>
</dbReference>
<keyword evidence="3" id="KW-1185">Reference proteome</keyword>
<dbReference type="Gene3D" id="3.30.420.40">
    <property type="match status" value="2"/>
</dbReference>
<protein>
    <recommendedName>
        <fullName evidence="1">SHS2 domain-containing protein</fullName>
    </recommendedName>
</protein>
<evidence type="ECO:0000313" key="2">
    <source>
        <dbReference type="EMBL" id="RNM31358.1"/>
    </source>
</evidence>
<sequence length="423" mass="47742">MSINKVYASFELADREVRLIVLEIFEGQFNVLRVERVACDGIQNQKIVNETSVVQAIRKASNNANAALGYRIERALLAIPSVNVQHVEQRVHVQVEDGTKYIRLFHIQQGLNKAVQKKISDDVELVNIGRITYEVDGQISTKMPISAPVDEFYMNVELLFADKDTIYSFARCIEQANMEILDIYLDAYAIAQESAVAVKSQDRLMIQLDLEADHCVLTLFSHGLLYSSTVLEHGYRWFIEEIKEQYGLSDAICFRLLQNVFNTEVDPALDKIIYIEQRSEQRIEITAHQLTEVVVGRIKEWIHDVNDACEPILQQGPSEFVLTGKGANIGIFNQLTSEFRSNATIYAPQNVGARDASFTCCIGVFYAYNDINKIRHSNKICANVNELGASIDAINHKARNGEEGGFTKKLKSVILSENKVEDE</sequence>
<evidence type="ECO:0000313" key="3">
    <source>
        <dbReference type="Proteomes" id="UP000276568"/>
    </source>
</evidence>
<name>A0A3N0I364_9FIRM</name>
<dbReference type="InterPro" id="IPR043129">
    <property type="entry name" value="ATPase_NBD"/>
</dbReference>
<proteinExistence type="predicted"/>
<reference evidence="2 3" key="1">
    <citation type="submission" date="2018-11" db="EMBL/GenBank/DDBJ databases">
        <title>Clostridium sp. nov., a member of the family Erysipelotrichaceae isolated from pig faeces.</title>
        <authorList>
            <person name="Chang Y.-H."/>
        </authorList>
    </citation>
    <scope>NUCLEOTIDE SEQUENCE [LARGE SCALE GENOMIC DNA]</scope>
    <source>
        <strain evidence="2 3">YH-panp20</strain>
    </source>
</reference>
<gene>
    <name evidence="2" type="ORF">EDX97_02015</name>
</gene>
<dbReference type="SUPFAM" id="SSF53067">
    <property type="entry name" value="Actin-like ATPase domain"/>
    <property type="match status" value="1"/>
</dbReference>
<organism evidence="2 3">
    <name type="scientific">Absicoccus porci</name>
    <dbReference type="NCBI Taxonomy" id="2486576"/>
    <lineage>
        <taxon>Bacteria</taxon>
        <taxon>Bacillati</taxon>
        <taxon>Bacillota</taxon>
        <taxon>Erysipelotrichia</taxon>
        <taxon>Erysipelotrichales</taxon>
        <taxon>Erysipelotrichaceae</taxon>
        <taxon>Absicoccus</taxon>
    </lineage>
</organism>
<dbReference type="InterPro" id="IPR003494">
    <property type="entry name" value="SHS2_FtsA"/>
</dbReference>
<feature type="domain" description="SHS2" evidence="1">
    <location>
        <begin position="7"/>
        <end position="194"/>
    </location>
</feature>
<dbReference type="InterPro" id="IPR050696">
    <property type="entry name" value="FtsA/MreB"/>
</dbReference>
<dbReference type="Gene3D" id="3.30.1490.300">
    <property type="match status" value="1"/>
</dbReference>
<dbReference type="GO" id="GO:0009898">
    <property type="term" value="C:cytoplasmic side of plasma membrane"/>
    <property type="evidence" value="ECO:0007669"/>
    <property type="project" value="TreeGrafter"/>
</dbReference>